<dbReference type="Proteomes" id="UP000262954">
    <property type="component" value="Unassembled WGS sequence"/>
</dbReference>
<dbReference type="InterPro" id="IPR050194">
    <property type="entry name" value="Glycosyltransferase_grp1"/>
</dbReference>
<protein>
    <recommendedName>
        <fullName evidence="1">Glycosyl transferase family 1 domain-containing protein</fullName>
    </recommendedName>
</protein>
<dbReference type="SUPFAM" id="SSF53756">
    <property type="entry name" value="UDP-Glycosyltransferase/glycogen phosphorylase"/>
    <property type="match status" value="1"/>
</dbReference>
<dbReference type="EMBL" id="DNWC01000142">
    <property type="protein sequence ID" value="HBJ09507.1"/>
    <property type="molecule type" value="Genomic_DNA"/>
</dbReference>
<accession>A0A354M4R8</accession>
<name>A0A354M4R8_9BACT</name>
<dbReference type="PANTHER" id="PTHR45947:SF3">
    <property type="entry name" value="SULFOQUINOVOSYL TRANSFERASE SQD2"/>
    <property type="match status" value="1"/>
</dbReference>
<dbReference type="Gene3D" id="3.40.50.2000">
    <property type="entry name" value="Glycogen Phosphorylase B"/>
    <property type="match status" value="1"/>
</dbReference>
<proteinExistence type="predicted"/>
<sequence>MLAFIIPTNIIFLIMRVLWFSVTPSLFNPHSNAHNGGGWIASLEQIVRTVPDIQLGIAFEFSDLGFRYEKDGVAYYPIQYRKEAVLQKLLKRDVVDTEKTSVYLKIIKDFKPDLIQIFGSENDFGLICERTDIPVIIHMQGCIPPYHNALFPVGMNSWDFLFSGGLTLRWRLIGLRSESGFRRRAEKEIHTIQSCRYFMGRTEWDQNLIELFHPDATYFHCEEALRNSFLNKGKVWQLNTSSKVTIVSVISNPWYKGQDLILKTAQLLKRFTQLDFEWRVYGIQNIRFYESKYKIKAKEVNVRIMGTASKDELVDALCDATCYVHPSYIDNSPNSLCEAQLLGVPVLATHIGGISSLVVDGETGLLFPANAPYTLASLIKKLSRDKSLCERLSKNAREQALFRHNPEAIRSSLVSIYKEIIKDNRK</sequence>
<evidence type="ECO:0000259" key="1">
    <source>
        <dbReference type="Pfam" id="PF00534"/>
    </source>
</evidence>
<organism evidence="2 3">
    <name type="scientific">Coprobacter fastidiosus</name>
    <dbReference type="NCBI Taxonomy" id="1099853"/>
    <lineage>
        <taxon>Bacteria</taxon>
        <taxon>Pseudomonadati</taxon>
        <taxon>Bacteroidota</taxon>
        <taxon>Bacteroidia</taxon>
        <taxon>Bacteroidales</taxon>
        <taxon>Barnesiellaceae</taxon>
        <taxon>Coprobacter</taxon>
    </lineage>
</organism>
<dbReference type="GO" id="GO:0016757">
    <property type="term" value="F:glycosyltransferase activity"/>
    <property type="evidence" value="ECO:0007669"/>
    <property type="project" value="InterPro"/>
</dbReference>
<feature type="domain" description="Glycosyl transferase family 1" evidence="1">
    <location>
        <begin position="243"/>
        <end position="399"/>
    </location>
</feature>
<evidence type="ECO:0000313" key="3">
    <source>
        <dbReference type="Proteomes" id="UP000262954"/>
    </source>
</evidence>
<dbReference type="PANTHER" id="PTHR45947">
    <property type="entry name" value="SULFOQUINOVOSYL TRANSFERASE SQD2"/>
    <property type="match status" value="1"/>
</dbReference>
<gene>
    <name evidence="2" type="ORF">DDY73_10950</name>
</gene>
<dbReference type="CDD" id="cd03801">
    <property type="entry name" value="GT4_PimA-like"/>
    <property type="match status" value="1"/>
</dbReference>
<dbReference type="InterPro" id="IPR001296">
    <property type="entry name" value="Glyco_trans_1"/>
</dbReference>
<reference evidence="2 3" key="1">
    <citation type="journal article" date="2018" name="Nat. Biotechnol.">
        <title>A standardized bacterial taxonomy based on genome phylogeny substantially revises the tree of life.</title>
        <authorList>
            <person name="Parks D.H."/>
            <person name="Chuvochina M."/>
            <person name="Waite D.W."/>
            <person name="Rinke C."/>
            <person name="Skarshewski A."/>
            <person name="Chaumeil P.A."/>
            <person name="Hugenholtz P."/>
        </authorList>
    </citation>
    <scope>NUCLEOTIDE SEQUENCE [LARGE SCALE GENOMIC DNA]</scope>
    <source>
        <strain evidence="2">UBA11482</strain>
    </source>
</reference>
<comment type="caution">
    <text evidence="2">The sequence shown here is derived from an EMBL/GenBank/DDBJ whole genome shotgun (WGS) entry which is preliminary data.</text>
</comment>
<evidence type="ECO:0000313" key="2">
    <source>
        <dbReference type="EMBL" id="HBJ09507.1"/>
    </source>
</evidence>
<dbReference type="Pfam" id="PF00534">
    <property type="entry name" value="Glycos_transf_1"/>
    <property type="match status" value="1"/>
</dbReference>
<dbReference type="AlphaFoldDB" id="A0A354M4R8"/>